<dbReference type="InterPro" id="IPR050982">
    <property type="entry name" value="Auxin_biosynth/cation_transpt"/>
</dbReference>
<dbReference type="GO" id="GO:0050660">
    <property type="term" value="F:flavin adenine dinucleotide binding"/>
    <property type="evidence" value="ECO:0007669"/>
    <property type="project" value="TreeGrafter"/>
</dbReference>
<keyword evidence="4" id="KW-1185">Reference proteome</keyword>
<accession>A0A231GWC3</accession>
<reference evidence="3 4" key="1">
    <citation type="submission" date="2017-07" db="EMBL/GenBank/DDBJ databases">
        <title>First draft Genome Sequence of Nocardia cerradoensis isolated from human infection.</title>
        <authorList>
            <person name="Carrasco G."/>
        </authorList>
    </citation>
    <scope>NUCLEOTIDE SEQUENCE [LARGE SCALE GENOMIC DNA]</scope>
    <source>
        <strain evidence="3 4">CNM20130759</strain>
    </source>
</reference>
<evidence type="ECO:0000256" key="2">
    <source>
        <dbReference type="SAM" id="MobiDB-lite"/>
    </source>
</evidence>
<comment type="caution">
    <text evidence="3">The sequence shown here is derived from an EMBL/GenBank/DDBJ whole genome shotgun (WGS) entry which is preliminary data.</text>
</comment>
<dbReference type="EC" id="1.14.13.-" evidence="3"/>
<proteinExistence type="predicted"/>
<protein>
    <submittedName>
        <fullName evidence="3">FAD-dependent urate hydroxylase</fullName>
        <ecNumber evidence="3">1.14.13.-</ecNumber>
    </submittedName>
</protein>
<dbReference type="Gene3D" id="3.50.50.60">
    <property type="entry name" value="FAD/NAD(P)-binding domain"/>
    <property type="match status" value="1"/>
</dbReference>
<gene>
    <name evidence="3" type="primary">hpyO</name>
    <name evidence="3" type="ORF">B7C42_07054</name>
</gene>
<dbReference type="PRINTS" id="PR00420">
    <property type="entry name" value="RNGMNOXGNASE"/>
</dbReference>
<dbReference type="InterPro" id="IPR036188">
    <property type="entry name" value="FAD/NAD-bd_sf"/>
</dbReference>
<dbReference type="Pfam" id="PF13738">
    <property type="entry name" value="Pyr_redox_3"/>
    <property type="match status" value="1"/>
</dbReference>
<dbReference type="GO" id="GO:0004497">
    <property type="term" value="F:monooxygenase activity"/>
    <property type="evidence" value="ECO:0007669"/>
    <property type="project" value="TreeGrafter"/>
</dbReference>
<organism evidence="3 4">
    <name type="scientific">Nocardia cerradoensis</name>
    <dbReference type="NCBI Taxonomy" id="85688"/>
    <lineage>
        <taxon>Bacteria</taxon>
        <taxon>Bacillati</taxon>
        <taxon>Actinomycetota</taxon>
        <taxon>Actinomycetes</taxon>
        <taxon>Mycobacteriales</taxon>
        <taxon>Nocardiaceae</taxon>
        <taxon>Nocardia</taxon>
    </lineage>
</organism>
<dbReference type="PANTHER" id="PTHR43539">
    <property type="entry name" value="FLAVIN-BINDING MONOOXYGENASE-LIKE PROTEIN (AFU_ORTHOLOGUE AFUA_4G09220)"/>
    <property type="match status" value="1"/>
</dbReference>
<evidence type="ECO:0000313" key="3">
    <source>
        <dbReference type="EMBL" id="OXR40919.1"/>
    </source>
</evidence>
<dbReference type="SUPFAM" id="SSF51905">
    <property type="entry name" value="FAD/NAD(P)-binding domain"/>
    <property type="match status" value="2"/>
</dbReference>
<keyword evidence="1 3" id="KW-0560">Oxidoreductase</keyword>
<name>A0A231GWC3_9NOCA</name>
<evidence type="ECO:0000313" key="4">
    <source>
        <dbReference type="Proteomes" id="UP000215506"/>
    </source>
</evidence>
<feature type="region of interest" description="Disordered" evidence="2">
    <location>
        <begin position="435"/>
        <end position="478"/>
    </location>
</feature>
<dbReference type="EMBL" id="NGAF01000025">
    <property type="protein sequence ID" value="OXR40919.1"/>
    <property type="molecule type" value="Genomic_DNA"/>
</dbReference>
<dbReference type="PANTHER" id="PTHR43539:SF91">
    <property type="entry name" value="FAD-DEPENDENT URATE HYDROXYLASE"/>
    <property type="match status" value="1"/>
</dbReference>
<sequence>MLRRFGPDPANWVQPSAADHDVVVVGGGQAGLGIGFALRRAGIARVSVIDAAAPGETGVWTTTARMVDLRTPKQWPEPEFGYPELSFQAWYESVHGEEAYESLTRIPRLTWARYIAWIETHLGVPVRHHTRLTDIEPGPDGLTLTLTVRRPDGTETTIQEITRKLVLANGVEGTGGPYLPPELGDIPASLLAHTGHHIDFARLAGKTVGVLGAAASAFDAAATALEAGAAEVHLFTRRPDLIVQGAGGAGPSGNLGARNNYHRRGDEARWRQRVLAARAGRSVPLESVRRATAFAGFHIHLDAPWSAATQAGDRVIVEAADGRHTVDFVIAGTGYQYDPRTRAELRGIAEDIALWGDRHHPGPDLADPALARTPYLGNGFQLTERQPGRAPWIGRIHIFSAAAHLSFGYPIGDTQSLAHHIPRLVDALGRDLYFEDQQSSPAPPPRHPPHRCAITIGTRSGHHNKRPSATWRSPSRSTMRLWQSPEGARWC</sequence>
<evidence type="ECO:0000256" key="1">
    <source>
        <dbReference type="ARBA" id="ARBA00023002"/>
    </source>
</evidence>
<dbReference type="AlphaFoldDB" id="A0A231GWC3"/>
<dbReference type="Proteomes" id="UP000215506">
    <property type="component" value="Unassembled WGS sequence"/>
</dbReference>